<dbReference type="Proteomes" id="UP000326912">
    <property type="component" value="Unassembled WGS sequence"/>
</dbReference>
<sequence length="200" mass="21741">MSIYTIVLFVHIIGAIGYFLSIGSWLFILVGLRRAQRVEEVRALMYVNDLSGPFGDGSGLVLLIAGLYLALSVWSLLTSWILVALISLILILPTNAVLIGPRRRALIKQLEHSAPEGKISLALSQHIYNPILWTTSQTTAVLLLGIVFLMTTKPDLGGSLIVMAVALVFGLLSSLLISRRRHTSPQEAADQRVPNNVSAS</sequence>
<evidence type="ECO:0000313" key="3">
    <source>
        <dbReference type="Proteomes" id="UP000326912"/>
    </source>
</evidence>
<feature type="transmembrane region" description="Helical" evidence="1">
    <location>
        <begin position="80"/>
        <end position="100"/>
    </location>
</feature>
<keyword evidence="3" id="KW-1185">Reference proteome</keyword>
<gene>
    <name evidence="2" type="ORF">KDW_40180</name>
</gene>
<feature type="transmembrane region" description="Helical" evidence="1">
    <location>
        <begin position="156"/>
        <end position="177"/>
    </location>
</feature>
<feature type="transmembrane region" description="Helical" evidence="1">
    <location>
        <begin position="131"/>
        <end position="150"/>
    </location>
</feature>
<dbReference type="InterPro" id="IPR018729">
    <property type="entry name" value="DUF2269_transmembrane"/>
</dbReference>
<evidence type="ECO:0000256" key="1">
    <source>
        <dbReference type="SAM" id="Phobius"/>
    </source>
</evidence>
<evidence type="ECO:0000313" key="2">
    <source>
        <dbReference type="EMBL" id="GER89856.1"/>
    </source>
</evidence>
<name>A0A5J4KXC9_9CHLR</name>
<organism evidence="2 3">
    <name type="scientific">Dictyobacter vulcani</name>
    <dbReference type="NCBI Taxonomy" id="2607529"/>
    <lineage>
        <taxon>Bacteria</taxon>
        <taxon>Bacillati</taxon>
        <taxon>Chloroflexota</taxon>
        <taxon>Ktedonobacteria</taxon>
        <taxon>Ktedonobacterales</taxon>
        <taxon>Dictyobacteraceae</taxon>
        <taxon>Dictyobacter</taxon>
    </lineage>
</organism>
<keyword evidence="1" id="KW-0812">Transmembrane</keyword>
<keyword evidence="1" id="KW-1133">Transmembrane helix</keyword>
<evidence type="ECO:0008006" key="4">
    <source>
        <dbReference type="Google" id="ProtNLM"/>
    </source>
</evidence>
<keyword evidence="1" id="KW-0472">Membrane</keyword>
<dbReference type="AlphaFoldDB" id="A0A5J4KXC9"/>
<dbReference type="Pfam" id="PF10027">
    <property type="entry name" value="DUF2269"/>
    <property type="match status" value="1"/>
</dbReference>
<proteinExistence type="predicted"/>
<accession>A0A5J4KXC9</accession>
<feature type="transmembrane region" description="Helical" evidence="1">
    <location>
        <begin position="6"/>
        <end position="32"/>
    </location>
</feature>
<feature type="transmembrane region" description="Helical" evidence="1">
    <location>
        <begin position="53"/>
        <end position="74"/>
    </location>
</feature>
<comment type="caution">
    <text evidence="2">The sequence shown here is derived from an EMBL/GenBank/DDBJ whole genome shotgun (WGS) entry which is preliminary data.</text>
</comment>
<dbReference type="EMBL" id="BKZW01000002">
    <property type="protein sequence ID" value="GER89856.1"/>
    <property type="molecule type" value="Genomic_DNA"/>
</dbReference>
<dbReference type="RefSeq" id="WP_162005420.1">
    <property type="nucleotide sequence ID" value="NZ_BKZW01000002.1"/>
</dbReference>
<reference evidence="2 3" key="1">
    <citation type="submission" date="2019-10" db="EMBL/GenBank/DDBJ databases">
        <title>Dictyobacter vulcani sp. nov., within the class Ktedonobacteria, isolated from soil of volcanic Mt. Zao.</title>
        <authorList>
            <person name="Zheng Y."/>
            <person name="Wang C.M."/>
            <person name="Sakai Y."/>
            <person name="Abe K."/>
            <person name="Yokota A."/>
            <person name="Yabe S."/>
        </authorList>
    </citation>
    <scope>NUCLEOTIDE SEQUENCE [LARGE SCALE GENOMIC DNA]</scope>
    <source>
        <strain evidence="2 3">W12</strain>
    </source>
</reference>
<protein>
    <recommendedName>
        <fullName evidence="4">DUF2269 domain-containing protein</fullName>
    </recommendedName>
</protein>